<dbReference type="Proteomes" id="UP000489351">
    <property type="component" value="Unassembled WGS sequence"/>
</dbReference>
<evidence type="ECO:0000259" key="1">
    <source>
        <dbReference type="PROSITE" id="PS50531"/>
    </source>
</evidence>
<gene>
    <name evidence="2" type="ORF">GJ685_02675</name>
</gene>
<dbReference type="InterPro" id="IPR017894">
    <property type="entry name" value="HTH_IS21_transposase_type"/>
</dbReference>
<sequence length="168" mass="19784">MESQLKRLTMYNEVKNLFKKGLRINQISRSTGLDRKTVRKYLQMNSQGFQDHLSSMTCRHRKLEDYEEFFRGRIGQCPDCSAAQVEDWLKEQYPDLDDISIILKKTTRLFRVILWVGGFSFSPCIQRVSAVLTSFRNLSPATRFSPFSPPLFYIFFQPESEEHSRTRP</sequence>
<accession>A0ABW9ULL9</accession>
<keyword evidence="3" id="KW-1185">Reference proteome</keyword>
<dbReference type="PROSITE" id="PS50531">
    <property type="entry name" value="HTH_IS21"/>
    <property type="match status" value="1"/>
</dbReference>
<evidence type="ECO:0000313" key="2">
    <source>
        <dbReference type="EMBL" id="MWV53968.1"/>
    </source>
</evidence>
<dbReference type="Gene3D" id="1.10.10.60">
    <property type="entry name" value="Homeodomain-like"/>
    <property type="match status" value="1"/>
</dbReference>
<protein>
    <recommendedName>
        <fullName evidence="1">HTH IS21-type domain-containing protein</fullName>
    </recommendedName>
</protein>
<name>A0ABW9ULL9_CHLPH</name>
<reference evidence="2 3" key="1">
    <citation type="submission" date="2019-11" db="EMBL/GenBank/DDBJ databases">
        <title>Green- and brown-colored morphotypes of Chlorobia in the stratified aquatic ecosystems of Kandalaksha Gulf (White Sea): A model for study of the accessory genome evolution.</title>
        <authorList>
            <person name="Grouzdev D.S."/>
        </authorList>
    </citation>
    <scope>NUCLEOTIDE SEQUENCE [LARGE SCALE GENOMIC DNA]</scope>
    <source>
        <strain evidence="2 3">ZM</strain>
    </source>
</reference>
<dbReference type="RefSeq" id="WP_160459992.1">
    <property type="nucleotide sequence ID" value="NZ_WUBZ01000006.1"/>
</dbReference>
<proteinExistence type="predicted"/>
<evidence type="ECO:0000313" key="3">
    <source>
        <dbReference type="Proteomes" id="UP000489351"/>
    </source>
</evidence>
<feature type="domain" description="HTH IS21-type" evidence="1">
    <location>
        <begin position="9"/>
        <end position="74"/>
    </location>
</feature>
<organism evidence="2 3">
    <name type="scientific">Chlorobium phaeovibrioides</name>
    <dbReference type="NCBI Taxonomy" id="1094"/>
    <lineage>
        <taxon>Bacteria</taxon>
        <taxon>Pseudomonadati</taxon>
        <taxon>Chlorobiota</taxon>
        <taxon>Chlorobiia</taxon>
        <taxon>Chlorobiales</taxon>
        <taxon>Chlorobiaceae</taxon>
        <taxon>Chlorobium/Pelodictyon group</taxon>
        <taxon>Chlorobium</taxon>
    </lineage>
</organism>
<dbReference type="EMBL" id="WUBZ01000006">
    <property type="protein sequence ID" value="MWV53968.1"/>
    <property type="molecule type" value="Genomic_DNA"/>
</dbReference>
<comment type="caution">
    <text evidence="2">The sequence shown here is derived from an EMBL/GenBank/DDBJ whole genome shotgun (WGS) entry which is preliminary data.</text>
</comment>